<comment type="caution">
    <text evidence="3">The sequence shown here is derived from an EMBL/GenBank/DDBJ whole genome shotgun (WGS) entry which is preliminary data.</text>
</comment>
<dbReference type="InterPro" id="IPR018640">
    <property type="entry name" value="DUF2063"/>
</dbReference>
<dbReference type="Gene3D" id="1.10.150.690">
    <property type="entry name" value="DUF2063"/>
    <property type="match status" value="1"/>
</dbReference>
<evidence type="ECO:0000313" key="4">
    <source>
        <dbReference type="Proteomes" id="UP000013190"/>
    </source>
</evidence>
<sequence length="250" mass="30045">MVLKESTFQTTQQQFCNWIRVPNAEHTKICDLERMQIYRDLLFNNMCSFINLVYPIARSILPEDQWQLLLEEFFQKAKCQSPIYNDISLQFRDYLTENRHPVLSQYLWLEELLQFEWLELYLDTLEIEDINIVEKPDWQLRHKVWILVYQYPVYDWTVDTTLADIEVMPRAIMVWRDNQDKICLERLSPLFAMLIEQMNLKIYSELELHDLIKLIAPTFSEQEITIQLNQLAATLTNLGLLNHPQNSNRK</sequence>
<dbReference type="Pfam" id="PF09836">
    <property type="entry name" value="DUF2063"/>
    <property type="match status" value="1"/>
</dbReference>
<dbReference type="RefSeq" id="WP_004658954.1">
    <property type="nucleotide sequence ID" value="NZ_BMDV01000005.1"/>
</dbReference>
<evidence type="ECO:0000313" key="3">
    <source>
        <dbReference type="EMBL" id="ENU28500.1"/>
    </source>
</evidence>
<protein>
    <recommendedName>
        <fullName evidence="5">DUF2063 domain-containing protein</fullName>
    </recommendedName>
</protein>
<reference evidence="3 4" key="2">
    <citation type="journal article" date="2016" name="Int. J. Syst. Evol. Microbiol.">
        <title>Taxonomy of haemolytic and/or proteolytic strains of the genus Acinetobacter with the proposal of Acinetobacter courvalinii sp. nov. (genomic species 14 sensu Bouvet &amp; Jeanjean), Acinetobacter dispersus sp. nov. (genomic species 17), Acinetobacter modestus sp. nov., Acinetobacter proteolyticus sp. nov. and Acinetobacter vivianii sp. nov.</title>
        <authorList>
            <person name="Nemec A."/>
            <person name="Radolfova-Krizova L."/>
            <person name="Maixnerova M."/>
            <person name="Vrestiakova E."/>
            <person name="Jezek P."/>
            <person name="Sedo O."/>
        </authorList>
    </citation>
    <scope>NUCLEOTIDE SEQUENCE [LARGE SCALE GENOMIC DNA]</scope>
    <source>
        <strain evidence="3 4">NIPH 236</strain>
    </source>
</reference>
<evidence type="ECO:0000259" key="1">
    <source>
        <dbReference type="Pfam" id="PF09836"/>
    </source>
</evidence>
<accession>A0ABN0JTF1</accession>
<dbReference type="Proteomes" id="UP000013190">
    <property type="component" value="Unassembled WGS sequence"/>
</dbReference>
<organism evidence="3 4">
    <name type="scientific">Acinetobacter modestus</name>
    <dbReference type="NCBI Taxonomy" id="1776740"/>
    <lineage>
        <taxon>Bacteria</taxon>
        <taxon>Pseudomonadati</taxon>
        <taxon>Pseudomonadota</taxon>
        <taxon>Gammaproteobacteria</taxon>
        <taxon>Moraxellales</taxon>
        <taxon>Moraxellaceae</taxon>
        <taxon>Acinetobacter</taxon>
    </lineage>
</organism>
<feature type="domain" description="NGO1945-like C-terminal" evidence="2">
    <location>
        <begin position="144"/>
        <end position="237"/>
    </location>
</feature>
<dbReference type="EMBL" id="APOJ01000014">
    <property type="protein sequence ID" value="ENU28500.1"/>
    <property type="molecule type" value="Genomic_DNA"/>
</dbReference>
<name>A0ABN0JTF1_9GAMM</name>
<dbReference type="Gene3D" id="3.90.930.50">
    <property type="match status" value="1"/>
</dbReference>
<dbReference type="GeneID" id="92833698"/>
<dbReference type="Pfam" id="PF22106">
    <property type="entry name" value="NGO1945_C"/>
    <property type="match status" value="1"/>
</dbReference>
<reference evidence="4" key="1">
    <citation type="submission" date="2013-02" db="EMBL/GenBank/DDBJ databases">
        <title>The Genome Sequence of Acinetobacter sp. NIPH 236.</title>
        <authorList>
            <consortium name="The Broad Institute Genome Sequencing Platform"/>
            <consortium name="The Broad Institute Genome Sequencing Center for Infectious Disease"/>
            <person name="Cerqueira G."/>
            <person name="Feldgarden M."/>
            <person name="Courvalin P."/>
            <person name="Perichon B."/>
            <person name="Grillot-Courvalin C."/>
            <person name="Clermont D."/>
            <person name="Rocha E."/>
            <person name="Yoon E.-J."/>
            <person name="Nemec A."/>
            <person name="Walker B."/>
            <person name="Young S.K."/>
            <person name="Zeng Q."/>
            <person name="Gargeya S."/>
            <person name="Fitzgerald M."/>
            <person name="Haas B."/>
            <person name="Abouelleil A."/>
            <person name="Alvarado L."/>
            <person name="Arachchi H.M."/>
            <person name="Berlin A.M."/>
            <person name="Chapman S.B."/>
            <person name="Dewar J."/>
            <person name="Goldberg J."/>
            <person name="Griggs A."/>
            <person name="Gujja S."/>
            <person name="Hansen M."/>
            <person name="Howarth C."/>
            <person name="Imamovic A."/>
            <person name="Larimer J."/>
            <person name="McCowan C."/>
            <person name="Murphy C."/>
            <person name="Neiman D."/>
            <person name="Pearson M."/>
            <person name="Priest M."/>
            <person name="Roberts A."/>
            <person name="Saif S."/>
            <person name="Shea T."/>
            <person name="Sisk P."/>
            <person name="Sykes S."/>
            <person name="Wortman J."/>
            <person name="Nusbaum C."/>
            <person name="Birren B."/>
        </authorList>
    </citation>
    <scope>NUCLEOTIDE SEQUENCE [LARGE SCALE GENOMIC DNA]</scope>
    <source>
        <strain evidence="4">NIPH 236</strain>
    </source>
</reference>
<feature type="domain" description="Putative DNA-binding" evidence="1">
    <location>
        <begin position="11"/>
        <end position="95"/>
    </location>
</feature>
<evidence type="ECO:0008006" key="5">
    <source>
        <dbReference type="Google" id="ProtNLM"/>
    </source>
</evidence>
<evidence type="ECO:0000259" key="2">
    <source>
        <dbReference type="Pfam" id="PF22106"/>
    </source>
</evidence>
<proteinExistence type="predicted"/>
<keyword evidence="4" id="KW-1185">Reference proteome</keyword>
<dbReference type="InterPro" id="IPR054098">
    <property type="entry name" value="NGO1945-like_C"/>
</dbReference>
<gene>
    <name evidence="3" type="ORF">F992_00254</name>
</gene>
<dbReference type="InterPro" id="IPR044922">
    <property type="entry name" value="DUF2063_N_sf"/>
</dbReference>